<comment type="caution">
    <text evidence="2">The sequence shown here is derived from an EMBL/GenBank/DDBJ whole genome shotgun (WGS) entry which is preliminary data.</text>
</comment>
<sequence>MKLSSEAIRLVYQTVTTKNPMQMKFEFALLTRDMVWELVREHFNVKLSEVSVGRLLLKLGLSPQRPLARACRCDPQLVECWMQEQYPVIVKLAKHCGAQIFFIDESTVRSDYHSRTAWAPIGQTPVVEATGARFKVNLIADGHPVHRCKAIRQLSDLAACSQSTPGYGLPTPGSPQTFATSQA</sequence>
<dbReference type="AlphaFoldDB" id="A0A972SHH8"/>
<evidence type="ECO:0000259" key="1">
    <source>
        <dbReference type="Pfam" id="PF13592"/>
    </source>
</evidence>
<dbReference type="RefSeq" id="WP_172163263.1">
    <property type="nucleotide sequence ID" value="NZ_WOEZ01000046.1"/>
</dbReference>
<evidence type="ECO:0000313" key="2">
    <source>
        <dbReference type="EMBL" id="NPT55034.1"/>
    </source>
</evidence>
<feature type="domain" description="Winged helix-turn helix" evidence="1">
    <location>
        <begin position="26"/>
        <end position="84"/>
    </location>
</feature>
<protein>
    <recommendedName>
        <fullName evidence="1">Winged helix-turn helix domain-containing protein</fullName>
    </recommendedName>
</protein>
<accession>A0A972SHH8</accession>
<reference evidence="2 3" key="1">
    <citation type="submission" date="2019-11" db="EMBL/GenBank/DDBJ databases">
        <title>Metabolism of dissolved organic matter in forest soils.</title>
        <authorList>
            <person name="Cyle K.T."/>
            <person name="Wilhelm R.C."/>
            <person name="Martinez C.E."/>
        </authorList>
    </citation>
    <scope>NUCLEOTIDE SEQUENCE [LARGE SCALE GENOMIC DNA]</scope>
    <source>
        <strain evidence="2 3">5N</strain>
    </source>
</reference>
<dbReference type="EMBL" id="WOEZ01000046">
    <property type="protein sequence ID" value="NPT55034.1"/>
    <property type="molecule type" value="Genomic_DNA"/>
</dbReference>
<evidence type="ECO:0000313" key="3">
    <source>
        <dbReference type="Proteomes" id="UP000655523"/>
    </source>
</evidence>
<name>A0A972SHH8_9BURK</name>
<gene>
    <name evidence="2" type="ORF">GNZ13_10525</name>
</gene>
<organism evidence="2 3">
    <name type="scientific">Paraburkholderia elongata</name>
    <dbReference type="NCBI Taxonomy" id="2675747"/>
    <lineage>
        <taxon>Bacteria</taxon>
        <taxon>Pseudomonadati</taxon>
        <taxon>Pseudomonadota</taxon>
        <taxon>Betaproteobacteria</taxon>
        <taxon>Burkholderiales</taxon>
        <taxon>Burkholderiaceae</taxon>
        <taxon>Paraburkholderia</taxon>
    </lineage>
</organism>
<dbReference type="InterPro" id="IPR025959">
    <property type="entry name" value="Winged_HTH_dom"/>
</dbReference>
<dbReference type="Pfam" id="PF13592">
    <property type="entry name" value="HTH_33"/>
    <property type="match status" value="1"/>
</dbReference>
<keyword evidence="3" id="KW-1185">Reference proteome</keyword>
<proteinExistence type="predicted"/>
<dbReference type="Proteomes" id="UP000655523">
    <property type="component" value="Unassembled WGS sequence"/>
</dbReference>